<evidence type="ECO:0000259" key="4">
    <source>
        <dbReference type="Pfam" id="PF03372"/>
    </source>
</evidence>
<dbReference type="InterPro" id="IPR038772">
    <property type="entry name" value="Sph/SMPD2-like"/>
</dbReference>
<dbReference type="Pfam" id="PF03372">
    <property type="entry name" value="Exo_endo_phos"/>
    <property type="match status" value="1"/>
</dbReference>
<feature type="signal peptide" evidence="3">
    <location>
        <begin position="1"/>
        <end position="20"/>
    </location>
</feature>
<dbReference type="Gene3D" id="3.60.10.10">
    <property type="entry name" value="Endonuclease/exonuclease/phosphatase"/>
    <property type="match status" value="1"/>
</dbReference>
<evidence type="ECO:0000256" key="2">
    <source>
        <dbReference type="ARBA" id="ARBA00022801"/>
    </source>
</evidence>
<comment type="caution">
    <text evidence="5">The sequence shown here is derived from an EMBL/GenBank/DDBJ whole genome shotgun (WGS) entry which is preliminary data.</text>
</comment>
<keyword evidence="1 3" id="KW-0732">Signal</keyword>
<dbReference type="InterPro" id="IPR005135">
    <property type="entry name" value="Endo/exonuclease/phosphatase"/>
</dbReference>
<proteinExistence type="predicted"/>
<sequence>MNRVSMLITLLLLFSFRVNATSAFYENRTEQPIRVRLIVNATAPAYAGDQYHLPPESDFGTVVIPPFKKAKVATFNRYYGLENGGMYDYYFLVYQLDENGNWFAKQDAPLAQIRLFGHGAGSTLSYGYKDRELKTDYNPYVIELYGLEGHHQEYGVKSIYTSGFDDVEFVLAEHTIADTEAREHALRIATYNLWMIPSVSLDISERATILDHTLSGYDVLTLQEAFSSDRDALFDALSGEYFYRTDVVGGDSMALYDGGVVTLSRYPILETDSIVFEHCSGTDCYADKGIVYTKIDKLGQIYHIFNTHLASFSTPAAKRLRRLQLGLLRTFMLTKEIPQDEAVIFAGDFNIDKNNDFLEYLLMLATLEVDPPLYTGYRDATFDPRINPYAQSQYSGGDTIEYLDYILVSSEHKRARQNINQVKLNQRVTAATWGEWHLSDHFGVEGHFVFDPADSNE</sequence>
<dbReference type="OrthoDB" id="338539at2"/>
<evidence type="ECO:0000256" key="3">
    <source>
        <dbReference type="SAM" id="SignalP"/>
    </source>
</evidence>
<dbReference type="PANTHER" id="PTHR16320:SF23">
    <property type="entry name" value="SPHINGOMYELINASE C 1"/>
    <property type="match status" value="1"/>
</dbReference>
<dbReference type="STRING" id="796620.VIBC2010_15519"/>
<dbReference type="AlphaFoldDB" id="E3BNN8"/>
<feature type="chain" id="PRO_5003166822" description="Endonuclease/exonuclease/phosphatase domain-containing protein" evidence="3">
    <location>
        <begin position="21"/>
        <end position="457"/>
    </location>
</feature>
<organism evidence="5 6">
    <name type="scientific">Vibrio caribbeanicus ATCC BAA-2122</name>
    <dbReference type="NCBI Taxonomy" id="796620"/>
    <lineage>
        <taxon>Bacteria</taxon>
        <taxon>Pseudomonadati</taxon>
        <taxon>Pseudomonadota</taxon>
        <taxon>Gammaproteobacteria</taxon>
        <taxon>Vibrionales</taxon>
        <taxon>Vibrionaceae</taxon>
        <taxon>Vibrio</taxon>
    </lineage>
</organism>
<evidence type="ECO:0000256" key="1">
    <source>
        <dbReference type="ARBA" id="ARBA00022729"/>
    </source>
</evidence>
<dbReference type="RefSeq" id="WP_009602820.1">
    <property type="nucleotide sequence ID" value="NZ_AEIU01000096.1"/>
</dbReference>
<dbReference type="InterPro" id="IPR036691">
    <property type="entry name" value="Endo/exonu/phosph_ase_sf"/>
</dbReference>
<dbReference type="SUPFAM" id="SSF56219">
    <property type="entry name" value="DNase I-like"/>
    <property type="match status" value="1"/>
</dbReference>
<gene>
    <name evidence="5" type="ORF">VIBC2010_15519</name>
</gene>
<evidence type="ECO:0000313" key="5">
    <source>
        <dbReference type="EMBL" id="EFP95457.1"/>
    </source>
</evidence>
<name>E3BNN8_9VIBR</name>
<dbReference type="PANTHER" id="PTHR16320">
    <property type="entry name" value="SPHINGOMYELINASE FAMILY MEMBER"/>
    <property type="match status" value="1"/>
</dbReference>
<keyword evidence="6" id="KW-1185">Reference proteome</keyword>
<dbReference type="EMBL" id="AEIU01000096">
    <property type="protein sequence ID" value="EFP95457.1"/>
    <property type="molecule type" value="Genomic_DNA"/>
</dbReference>
<feature type="domain" description="Endonuclease/exonuclease/phosphatase" evidence="4">
    <location>
        <begin position="189"/>
        <end position="417"/>
    </location>
</feature>
<dbReference type="CDD" id="cd09078">
    <property type="entry name" value="nSMase"/>
    <property type="match status" value="1"/>
</dbReference>
<dbReference type="Proteomes" id="UP000002943">
    <property type="component" value="Unassembled WGS sequence"/>
</dbReference>
<reference evidence="5 6" key="1">
    <citation type="journal article" date="2012" name="Int. J. Syst. Evol. Microbiol.">
        <title>Vibrio caribbeanicus sp. nov., isolated from the marine sponge Scleritoderma cyanea.</title>
        <authorList>
            <person name="Hoffmann M."/>
            <person name="Monday S.R."/>
            <person name="Allard M.W."/>
            <person name="Strain E.A."/>
            <person name="Whittaker P."/>
            <person name="Naum M."/>
            <person name="McCarthy P.J."/>
            <person name="Lopez J.V."/>
            <person name="Fischer M."/>
            <person name="Brown E.W."/>
        </authorList>
    </citation>
    <scope>NUCLEOTIDE SEQUENCE [LARGE SCALE GENOMIC DNA]</scope>
    <source>
        <strain evidence="5 6">ATCC BAA-2122</strain>
    </source>
</reference>
<evidence type="ECO:0000313" key="6">
    <source>
        <dbReference type="Proteomes" id="UP000002943"/>
    </source>
</evidence>
<keyword evidence="2" id="KW-0378">Hydrolase</keyword>
<dbReference type="GO" id="GO:0005576">
    <property type="term" value="C:extracellular region"/>
    <property type="evidence" value="ECO:0007669"/>
    <property type="project" value="InterPro"/>
</dbReference>
<dbReference type="InterPro" id="IPR017766">
    <property type="entry name" value="Sphingomyelinase/PLipase_C"/>
</dbReference>
<dbReference type="eggNOG" id="COG3568">
    <property type="taxonomic scope" value="Bacteria"/>
</dbReference>
<accession>E3BNN8</accession>
<protein>
    <recommendedName>
        <fullName evidence="4">Endonuclease/exonuclease/phosphatase domain-containing protein</fullName>
    </recommendedName>
</protein>
<dbReference type="GO" id="GO:0004767">
    <property type="term" value="F:sphingomyelin phosphodiesterase activity"/>
    <property type="evidence" value="ECO:0007669"/>
    <property type="project" value="InterPro"/>
</dbReference>